<name>A0A813ZFU5_ADIRI</name>
<protein>
    <submittedName>
        <fullName evidence="2">Uncharacterized protein</fullName>
    </submittedName>
</protein>
<dbReference type="OrthoDB" id="547031at2759"/>
<evidence type="ECO:0000313" key="3">
    <source>
        <dbReference type="Proteomes" id="UP000663852"/>
    </source>
</evidence>
<reference evidence="2" key="1">
    <citation type="submission" date="2021-02" db="EMBL/GenBank/DDBJ databases">
        <authorList>
            <person name="Nowell W R."/>
        </authorList>
    </citation>
    <scope>NUCLEOTIDE SEQUENCE</scope>
</reference>
<evidence type="ECO:0000256" key="1">
    <source>
        <dbReference type="SAM" id="SignalP"/>
    </source>
</evidence>
<comment type="caution">
    <text evidence="2">The sequence shown here is derived from an EMBL/GenBank/DDBJ whole genome shotgun (WGS) entry which is preliminary data.</text>
</comment>
<dbReference type="Proteomes" id="UP000663852">
    <property type="component" value="Unassembled WGS sequence"/>
</dbReference>
<accession>A0A813ZFU5</accession>
<organism evidence="2 3">
    <name type="scientific">Adineta ricciae</name>
    <name type="common">Rotifer</name>
    <dbReference type="NCBI Taxonomy" id="249248"/>
    <lineage>
        <taxon>Eukaryota</taxon>
        <taxon>Metazoa</taxon>
        <taxon>Spiralia</taxon>
        <taxon>Gnathifera</taxon>
        <taxon>Rotifera</taxon>
        <taxon>Eurotatoria</taxon>
        <taxon>Bdelloidea</taxon>
        <taxon>Adinetida</taxon>
        <taxon>Adinetidae</taxon>
        <taxon>Adineta</taxon>
    </lineage>
</organism>
<keyword evidence="1" id="KW-0732">Signal</keyword>
<gene>
    <name evidence="2" type="ORF">EDS130_LOCUS9709</name>
</gene>
<sequence length="100" mass="11449">MWIVAIILINCITTIEMNNRLYSTKPKLFENNTIVCAPVNVSLLKAIVIYPTSGSNTLKLKSFNEKAIIRLDVHGYLYIQSPVLSRLFNDERCFQIELES</sequence>
<dbReference type="AlphaFoldDB" id="A0A813ZFU5"/>
<proteinExistence type="predicted"/>
<feature type="signal peptide" evidence="1">
    <location>
        <begin position="1"/>
        <end position="17"/>
    </location>
</feature>
<evidence type="ECO:0000313" key="2">
    <source>
        <dbReference type="EMBL" id="CAF0899596.1"/>
    </source>
</evidence>
<dbReference type="EMBL" id="CAJNOJ010000033">
    <property type="protein sequence ID" value="CAF0899596.1"/>
    <property type="molecule type" value="Genomic_DNA"/>
</dbReference>
<feature type="chain" id="PRO_5032300610" evidence="1">
    <location>
        <begin position="18"/>
        <end position="100"/>
    </location>
</feature>